<sequence>MSALAPWHTRLSDKATTGPPFERMLRLMFRGASRARSTPDSNINRLYRSRLPIASGPSSSGEWTSSALSPSIGTTKSYRIKLKFSSVTHPQANGLADVTNRAILEGLKKRISDTATSWVEELPSILWASRTTPKTPTGEPPYSLAFETEAVPPPEVIFLTLRVQTHGVEASNQQLHENLDLLEEKRSDAHLRTLAYRRVVTKLYNRRVHHRHVKMGDLVLRKAEVNDPTRSHGKLAPNWEGPYRVVEVVRDETYTLATMEGRVLPKTWHISNLRKFYT</sequence>
<keyword evidence="3" id="KW-1185">Reference proteome</keyword>
<dbReference type="InterPro" id="IPR036397">
    <property type="entry name" value="RNaseH_sf"/>
</dbReference>
<dbReference type="AlphaFoldDB" id="A0AAV8P6K6"/>
<protein>
    <recommendedName>
        <fullName evidence="1">Tf2-1-like SH3-like domain-containing protein</fullName>
    </recommendedName>
</protein>
<proteinExistence type="predicted"/>
<dbReference type="EMBL" id="JAQQAF010000008">
    <property type="protein sequence ID" value="KAJ8467356.1"/>
    <property type="molecule type" value="Genomic_DNA"/>
</dbReference>
<evidence type="ECO:0000313" key="2">
    <source>
        <dbReference type="EMBL" id="KAJ8467356.1"/>
    </source>
</evidence>
<evidence type="ECO:0000259" key="1">
    <source>
        <dbReference type="Pfam" id="PF24626"/>
    </source>
</evidence>
<gene>
    <name evidence="2" type="ORF">OPV22_029908</name>
</gene>
<name>A0AAV8P6K6_ENSVE</name>
<dbReference type="GO" id="GO:0003676">
    <property type="term" value="F:nucleic acid binding"/>
    <property type="evidence" value="ECO:0007669"/>
    <property type="project" value="InterPro"/>
</dbReference>
<dbReference type="PANTHER" id="PTHR48475">
    <property type="entry name" value="RIBONUCLEASE H"/>
    <property type="match status" value="1"/>
</dbReference>
<evidence type="ECO:0000313" key="3">
    <source>
        <dbReference type="Proteomes" id="UP001222027"/>
    </source>
</evidence>
<organism evidence="2 3">
    <name type="scientific">Ensete ventricosum</name>
    <name type="common">Abyssinian banana</name>
    <name type="synonym">Musa ensete</name>
    <dbReference type="NCBI Taxonomy" id="4639"/>
    <lineage>
        <taxon>Eukaryota</taxon>
        <taxon>Viridiplantae</taxon>
        <taxon>Streptophyta</taxon>
        <taxon>Embryophyta</taxon>
        <taxon>Tracheophyta</taxon>
        <taxon>Spermatophyta</taxon>
        <taxon>Magnoliopsida</taxon>
        <taxon>Liliopsida</taxon>
        <taxon>Zingiberales</taxon>
        <taxon>Musaceae</taxon>
        <taxon>Ensete</taxon>
    </lineage>
</organism>
<dbReference type="Pfam" id="PF24626">
    <property type="entry name" value="SH3_Tf2-1"/>
    <property type="match status" value="1"/>
</dbReference>
<reference evidence="2 3" key="1">
    <citation type="submission" date="2022-12" db="EMBL/GenBank/DDBJ databases">
        <title>Chromosome-scale assembly of the Ensete ventricosum genome.</title>
        <authorList>
            <person name="Dussert Y."/>
            <person name="Stocks J."/>
            <person name="Wendawek A."/>
            <person name="Woldeyes F."/>
            <person name="Nichols R.A."/>
            <person name="Borrell J.S."/>
        </authorList>
    </citation>
    <scope>NUCLEOTIDE SEQUENCE [LARGE SCALE GENOMIC DNA]</scope>
    <source>
        <strain evidence="3">cv. Maze</strain>
        <tissue evidence="2">Seeds</tissue>
    </source>
</reference>
<dbReference type="PANTHER" id="PTHR48475:SF2">
    <property type="entry name" value="RIBONUCLEASE H"/>
    <property type="match status" value="1"/>
</dbReference>
<dbReference type="Proteomes" id="UP001222027">
    <property type="component" value="Unassembled WGS sequence"/>
</dbReference>
<comment type="caution">
    <text evidence="2">The sequence shown here is derived from an EMBL/GenBank/DDBJ whole genome shotgun (WGS) entry which is preliminary data.</text>
</comment>
<accession>A0AAV8P6K6</accession>
<dbReference type="InterPro" id="IPR056924">
    <property type="entry name" value="SH3_Tf2-1"/>
</dbReference>
<feature type="domain" description="Tf2-1-like SH3-like" evidence="1">
    <location>
        <begin position="216"/>
        <end position="276"/>
    </location>
</feature>
<dbReference type="InterPro" id="IPR012337">
    <property type="entry name" value="RNaseH-like_sf"/>
</dbReference>
<dbReference type="SUPFAM" id="SSF53098">
    <property type="entry name" value="Ribonuclease H-like"/>
    <property type="match status" value="1"/>
</dbReference>
<dbReference type="Gene3D" id="3.30.420.10">
    <property type="entry name" value="Ribonuclease H-like superfamily/Ribonuclease H"/>
    <property type="match status" value="1"/>
</dbReference>